<dbReference type="SUPFAM" id="SSF143744">
    <property type="entry name" value="GlcG-like"/>
    <property type="match status" value="1"/>
</dbReference>
<evidence type="ECO:0000313" key="1">
    <source>
        <dbReference type="EMBL" id="KIL99220.1"/>
    </source>
</evidence>
<accession>A0A0C2YX08</accession>
<reference evidence="1 2" key="1">
    <citation type="submission" date="2015-01" db="EMBL/GenBank/DDBJ databases">
        <title>Genome Sequence of Magnetospirillum magnetotacticum Strain MS-1.</title>
        <authorList>
            <person name="Marinov G.K."/>
            <person name="Smalley M.D."/>
            <person name="DeSalvo G."/>
        </authorList>
    </citation>
    <scope>NUCLEOTIDE SEQUENCE [LARGE SCALE GENOMIC DNA]</scope>
    <source>
        <strain evidence="1 2">MS-1</strain>
    </source>
</reference>
<dbReference type="PANTHER" id="PTHR34309">
    <property type="entry name" value="SLR1406 PROTEIN"/>
    <property type="match status" value="1"/>
</dbReference>
<dbReference type="Proteomes" id="UP000031971">
    <property type="component" value="Unassembled WGS sequence"/>
</dbReference>
<evidence type="ECO:0000313" key="2">
    <source>
        <dbReference type="Proteomes" id="UP000031971"/>
    </source>
</evidence>
<comment type="caution">
    <text evidence="1">The sequence shown here is derived from an EMBL/GenBank/DDBJ whole genome shotgun (WGS) entry which is preliminary data.</text>
</comment>
<dbReference type="AlphaFoldDB" id="A0A0C2YX08"/>
<dbReference type="Pfam" id="PF03928">
    <property type="entry name" value="HbpS-like"/>
    <property type="match status" value="1"/>
</dbReference>
<dbReference type="OrthoDB" id="9815321at2"/>
<dbReference type="STRING" id="272627.CCC_03438"/>
<gene>
    <name evidence="1" type="ORF">CCC_03438</name>
</gene>
<dbReference type="Gene3D" id="3.30.450.150">
    <property type="entry name" value="Haem-degrading domain"/>
    <property type="match status" value="1"/>
</dbReference>
<organism evidence="1 2">
    <name type="scientific">Paramagnetospirillum magnetotacticum MS-1</name>
    <dbReference type="NCBI Taxonomy" id="272627"/>
    <lineage>
        <taxon>Bacteria</taxon>
        <taxon>Pseudomonadati</taxon>
        <taxon>Pseudomonadota</taxon>
        <taxon>Alphaproteobacteria</taxon>
        <taxon>Rhodospirillales</taxon>
        <taxon>Magnetospirillaceae</taxon>
        <taxon>Paramagnetospirillum</taxon>
    </lineage>
</organism>
<dbReference type="InterPro" id="IPR038084">
    <property type="entry name" value="PduO/GlcC-like_sf"/>
</dbReference>
<dbReference type="InterPro" id="IPR052517">
    <property type="entry name" value="GlcG_carb_metab_protein"/>
</dbReference>
<sequence>MTEEQALAAVQAAIAKARAMGVKVTAVAVDAGGHLKALIRMDGAPFHGVTISTDKARTAAGFGKPTAQWKDRIGGRPHVLEGLSGRDGFIPIGGGVPVLKDGAVTGAIGISGATEDEDCEIAAAGLMAIS</sequence>
<dbReference type="RefSeq" id="WP_009869746.1">
    <property type="nucleotide sequence ID" value="NZ_JXSL01000025.1"/>
</dbReference>
<dbReference type="InterPro" id="IPR005624">
    <property type="entry name" value="PduO/GlcC-like"/>
</dbReference>
<dbReference type="EMBL" id="JXSL01000025">
    <property type="protein sequence ID" value="KIL99220.1"/>
    <property type="molecule type" value="Genomic_DNA"/>
</dbReference>
<keyword evidence="2" id="KW-1185">Reference proteome</keyword>
<dbReference type="PANTHER" id="PTHR34309:SF1">
    <property type="entry name" value="PROTEIN GLCG"/>
    <property type="match status" value="1"/>
</dbReference>
<proteinExistence type="predicted"/>
<protein>
    <submittedName>
        <fullName evidence="1">Protein GlcG</fullName>
    </submittedName>
</protein>
<name>A0A0C2YX08_PARME</name>